<keyword evidence="4" id="KW-1185">Reference proteome</keyword>
<organism evidence="3 4">
    <name type="scientific">Clathrospora elynae</name>
    <dbReference type="NCBI Taxonomy" id="706981"/>
    <lineage>
        <taxon>Eukaryota</taxon>
        <taxon>Fungi</taxon>
        <taxon>Dikarya</taxon>
        <taxon>Ascomycota</taxon>
        <taxon>Pezizomycotina</taxon>
        <taxon>Dothideomycetes</taxon>
        <taxon>Pleosporomycetidae</taxon>
        <taxon>Pleosporales</taxon>
        <taxon>Diademaceae</taxon>
        <taxon>Clathrospora</taxon>
    </lineage>
</organism>
<feature type="domain" description="Retrovirus-related Pol polyprotein from transposon TNT 1-94-like beta-barrel" evidence="2">
    <location>
        <begin position="208"/>
        <end position="270"/>
    </location>
</feature>
<dbReference type="Pfam" id="PF22936">
    <property type="entry name" value="Pol_BBD"/>
    <property type="match status" value="1"/>
</dbReference>
<feature type="compositionally biased region" description="Low complexity" evidence="1">
    <location>
        <begin position="65"/>
        <end position="85"/>
    </location>
</feature>
<evidence type="ECO:0000256" key="1">
    <source>
        <dbReference type="SAM" id="MobiDB-lite"/>
    </source>
</evidence>
<reference evidence="3" key="1">
    <citation type="journal article" date="2020" name="Stud. Mycol.">
        <title>101 Dothideomycetes genomes: a test case for predicting lifestyles and emergence of pathogens.</title>
        <authorList>
            <person name="Haridas S."/>
            <person name="Albert R."/>
            <person name="Binder M."/>
            <person name="Bloem J."/>
            <person name="Labutti K."/>
            <person name="Salamov A."/>
            <person name="Andreopoulos B."/>
            <person name="Baker S."/>
            <person name="Barry K."/>
            <person name="Bills G."/>
            <person name="Bluhm B."/>
            <person name="Cannon C."/>
            <person name="Castanera R."/>
            <person name="Culley D."/>
            <person name="Daum C."/>
            <person name="Ezra D."/>
            <person name="Gonzalez J."/>
            <person name="Henrissat B."/>
            <person name="Kuo A."/>
            <person name="Liang C."/>
            <person name="Lipzen A."/>
            <person name="Lutzoni F."/>
            <person name="Magnuson J."/>
            <person name="Mondo S."/>
            <person name="Nolan M."/>
            <person name="Ohm R."/>
            <person name="Pangilinan J."/>
            <person name="Park H.-J."/>
            <person name="Ramirez L."/>
            <person name="Alfaro M."/>
            <person name="Sun H."/>
            <person name="Tritt A."/>
            <person name="Yoshinaga Y."/>
            <person name="Zwiers L.-H."/>
            <person name="Turgeon B."/>
            <person name="Goodwin S."/>
            <person name="Spatafora J."/>
            <person name="Crous P."/>
            <person name="Grigoriev I."/>
        </authorList>
    </citation>
    <scope>NUCLEOTIDE SEQUENCE</scope>
    <source>
        <strain evidence="3">CBS 161.51</strain>
    </source>
</reference>
<dbReference type="Proteomes" id="UP000800038">
    <property type="component" value="Unassembled WGS sequence"/>
</dbReference>
<feature type="region of interest" description="Disordered" evidence="1">
    <location>
        <begin position="23"/>
        <end position="91"/>
    </location>
</feature>
<gene>
    <name evidence="3" type="ORF">EJ02DRAFT_478004</name>
</gene>
<feature type="non-terminal residue" evidence="3">
    <location>
        <position position="270"/>
    </location>
</feature>
<evidence type="ECO:0000313" key="4">
    <source>
        <dbReference type="Proteomes" id="UP000800038"/>
    </source>
</evidence>
<accession>A0A6A5SZC1</accession>
<dbReference type="EMBL" id="ML976012">
    <property type="protein sequence ID" value="KAF1945022.1"/>
    <property type="molecule type" value="Genomic_DNA"/>
</dbReference>
<evidence type="ECO:0000313" key="3">
    <source>
        <dbReference type="EMBL" id="KAF1945022.1"/>
    </source>
</evidence>
<dbReference type="InterPro" id="IPR054722">
    <property type="entry name" value="PolX-like_BBD"/>
</dbReference>
<sequence length="270" mass="29142">MPLSETTPDSDLLSCLRRYRRDDPVKTASFASNKQQAGNNDNRRGRSRGRGRGRGSEGRGGGQQGSTSTPAAATTTITQCSTTSADHTHRTDCTPRHPIAYCTHCNKEHAGGTAHCWKAYPHLIPPNIKAKWEANTANYLQSPHTNAAAVSIDESPPPPRGNAPTWGTAFMMTCLAAEDNSKEDEQIAEISEQAKRLAGRADYKDRTILDTGASDHICNNHDRFISFDPPHRQTIIKTGGGRVKVEATGTIKLAVLRGDGAINTLTLTGV</sequence>
<proteinExistence type="predicted"/>
<protein>
    <recommendedName>
        <fullName evidence="2">Retrovirus-related Pol polyprotein from transposon TNT 1-94-like beta-barrel domain-containing protein</fullName>
    </recommendedName>
</protein>
<dbReference type="OrthoDB" id="3786169at2759"/>
<name>A0A6A5SZC1_9PLEO</name>
<dbReference type="AlphaFoldDB" id="A0A6A5SZC1"/>
<evidence type="ECO:0000259" key="2">
    <source>
        <dbReference type="Pfam" id="PF22936"/>
    </source>
</evidence>
<feature type="compositionally biased region" description="Polar residues" evidence="1">
    <location>
        <begin position="29"/>
        <end position="40"/>
    </location>
</feature>